<name>A0AAN6U8W2_9PEZI</name>
<evidence type="ECO:0000313" key="4">
    <source>
        <dbReference type="Proteomes" id="UP001302602"/>
    </source>
</evidence>
<evidence type="ECO:0000256" key="1">
    <source>
        <dbReference type="SAM" id="MobiDB-lite"/>
    </source>
</evidence>
<feature type="compositionally biased region" description="Polar residues" evidence="1">
    <location>
        <begin position="519"/>
        <end position="533"/>
    </location>
</feature>
<reference evidence="3" key="2">
    <citation type="submission" date="2023-05" db="EMBL/GenBank/DDBJ databases">
        <authorList>
            <consortium name="Lawrence Berkeley National Laboratory"/>
            <person name="Steindorff A."/>
            <person name="Hensen N."/>
            <person name="Bonometti L."/>
            <person name="Westerberg I."/>
            <person name="Brannstrom I.O."/>
            <person name="Guillou S."/>
            <person name="Cros-Aarteil S."/>
            <person name="Calhoun S."/>
            <person name="Haridas S."/>
            <person name="Kuo A."/>
            <person name="Mondo S."/>
            <person name="Pangilinan J."/>
            <person name="Riley R."/>
            <person name="Labutti K."/>
            <person name="Andreopoulos B."/>
            <person name="Lipzen A."/>
            <person name="Chen C."/>
            <person name="Yanf M."/>
            <person name="Daum C."/>
            <person name="Ng V."/>
            <person name="Clum A."/>
            <person name="Ohm R."/>
            <person name="Martin F."/>
            <person name="Silar P."/>
            <person name="Natvig D."/>
            <person name="Lalanne C."/>
            <person name="Gautier V."/>
            <person name="Ament-Velasquez S.L."/>
            <person name="Kruys A."/>
            <person name="Hutchinson M.I."/>
            <person name="Powell A.J."/>
            <person name="Barry K."/>
            <person name="Miller A.N."/>
            <person name="Grigoriev I.V."/>
            <person name="Debuchy R."/>
            <person name="Gladieux P."/>
            <person name="Thoren M.H."/>
            <person name="Johannesson H."/>
        </authorList>
    </citation>
    <scope>NUCLEOTIDE SEQUENCE</scope>
    <source>
        <strain evidence="3">CBS 731.68</strain>
    </source>
</reference>
<accession>A0AAN6U8W2</accession>
<dbReference type="EMBL" id="MU853223">
    <property type="protein sequence ID" value="KAK4128036.1"/>
    <property type="molecule type" value="Genomic_DNA"/>
</dbReference>
<feature type="region of interest" description="Disordered" evidence="1">
    <location>
        <begin position="364"/>
        <end position="422"/>
    </location>
</feature>
<dbReference type="RefSeq" id="XP_062651807.1">
    <property type="nucleotide sequence ID" value="XM_062790234.1"/>
</dbReference>
<dbReference type="AlphaFoldDB" id="A0AAN6U8W2"/>
<comment type="caution">
    <text evidence="3">The sequence shown here is derived from an EMBL/GenBank/DDBJ whole genome shotgun (WGS) entry which is preliminary data.</text>
</comment>
<dbReference type="GeneID" id="87827004"/>
<feature type="region of interest" description="Disordered" evidence="1">
    <location>
        <begin position="465"/>
        <end position="629"/>
    </location>
</feature>
<protein>
    <submittedName>
        <fullName evidence="3">Uncharacterized protein</fullName>
    </submittedName>
</protein>
<feature type="transmembrane region" description="Helical" evidence="2">
    <location>
        <begin position="103"/>
        <end position="121"/>
    </location>
</feature>
<keyword evidence="2" id="KW-0812">Transmembrane</keyword>
<organism evidence="3 4">
    <name type="scientific">Parathielavia appendiculata</name>
    <dbReference type="NCBI Taxonomy" id="2587402"/>
    <lineage>
        <taxon>Eukaryota</taxon>
        <taxon>Fungi</taxon>
        <taxon>Dikarya</taxon>
        <taxon>Ascomycota</taxon>
        <taxon>Pezizomycotina</taxon>
        <taxon>Sordariomycetes</taxon>
        <taxon>Sordariomycetidae</taxon>
        <taxon>Sordariales</taxon>
        <taxon>Chaetomiaceae</taxon>
        <taxon>Parathielavia</taxon>
    </lineage>
</organism>
<feature type="transmembrane region" description="Helical" evidence="2">
    <location>
        <begin position="40"/>
        <end position="59"/>
    </location>
</feature>
<feature type="compositionally biased region" description="Polar residues" evidence="1">
    <location>
        <begin position="560"/>
        <end position="569"/>
    </location>
</feature>
<reference evidence="3" key="1">
    <citation type="journal article" date="2023" name="Mol. Phylogenet. Evol.">
        <title>Genome-scale phylogeny and comparative genomics of the fungal order Sordariales.</title>
        <authorList>
            <person name="Hensen N."/>
            <person name="Bonometti L."/>
            <person name="Westerberg I."/>
            <person name="Brannstrom I.O."/>
            <person name="Guillou S."/>
            <person name="Cros-Aarteil S."/>
            <person name="Calhoun S."/>
            <person name="Haridas S."/>
            <person name="Kuo A."/>
            <person name="Mondo S."/>
            <person name="Pangilinan J."/>
            <person name="Riley R."/>
            <person name="LaButti K."/>
            <person name="Andreopoulos B."/>
            <person name="Lipzen A."/>
            <person name="Chen C."/>
            <person name="Yan M."/>
            <person name="Daum C."/>
            <person name="Ng V."/>
            <person name="Clum A."/>
            <person name="Steindorff A."/>
            <person name="Ohm R.A."/>
            <person name="Martin F."/>
            <person name="Silar P."/>
            <person name="Natvig D.O."/>
            <person name="Lalanne C."/>
            <person name="Gautier V."/>
            <person name="Ament-Velasquez S.L."/>
            <person name="Kruys A."/>
            <person name="Hutchinson M.I."/>
            <person name="Powell A.J."/>
            <person name="Barry K."/>
            <person name="Miller A.N."/>
            <person name="Grigoriev I.V."/>
            <person name="Debuchy R."/>
            <person name="Gladieux P."/>
            <person name="Hiltunen Thoren M."/>
            <person name="Johannesson H."/>
        </authorList>
    </citation>
    <scope>NUCLEOTIDE SEQUENCE</scope>
    <source>
        <strain evidence="3">CBS 731.68</strain>
    </source>
</reference>
<feature type="transmembrane region" description="Helical" evidence="2">
    <location>
        <begin position="71"/>
        <end position="91"/>
    </location>
</feature>
<keyword evidence="2" id="KW-1133">Transmembrane helix</keyword>
<evidence type="ECO:0000313" key="3">
    <source>
        <dbReference type="EMBL" id="KAK4128036.1"/>
    </source>
</evidence>
<feature type="transmembrane region" description="Helical" evidence="2">
    <location>
        <begin position="279"/>
        <end position="298"/>
    </location>
</feature>
<keyword evidence="4" id="KW-1185">Reference proteome</keyword>
<feature type="transmembrane region" description="Helical" evidence="2">
    <location>
        <begin position="133"/>
        <end position="153"/>
    </location>
</feature>
<feature type="compositionally biased region" description="Polar residues" evidence="1">
    <location>
        <begin position="583"/>
        <end position="597"/>
    </location>
</feature>
<feature type="compositionally biased region" description="Polar residues" evidence="1">
    <location>
        <begin position="405"/>
        <end position="421"/>
    </location>
</feature>
<keyword evidence="2" id="KW-0472">Membrane</keyword>
<feature type="transmembrane region" description="Helical" evidence="2">
    <location>
        <begin position="318"/>
        <end position="339"/>
    </location>
</feature>
<proteinExistence type="predicted"/>
<sequence>MPALPLASFTPLRVVGRTVANTSDPLEGFQTVICSWPLSGQYGVGTRILYYVLVAACLLARKTEWLRNACLAAALTLPAIAAIHGIVLAALHVDGAVDMDIYGAFQLCAIGILTAPASVRLSKTYFNLAGRNVMFIWTMLVVAGLLALTVEFFRAHSSPCIDDGSGHPLYHGSMFPYGNTTCGLFCSVERGPSSPMRKGSADNIYVIPTPHVFTFGAATLVAAACCVPGILSMVSTWDKIVRTNWSKQFGDPDADQVIEGTNGATVGGMKDVNNVIRRLLSVVEIPVFGGAVLALIIIGERNFWSEPVQYQTEPPANIGQWNSILASVFAASGSLYMLVSAYLKKVEEGTPVVHSAGPCDCRCHEHSGSRSDSSSTDHPLTVEIPREPPSARMTDTELSVGRCDSSPSHLPTATRTDTYPDSNEAARGLGILTVNSNSSVGGSRHEVTKALMKFANALGTASPDRFDDSGFRHGKATGFPEVPGEGNRNSKLHQIKQQWGELNPDDDEGLTPRGRRSRANSFNGSIISRTNSIGPRAHSPQPPPKTQPSEPGPSLRGFPTTHSPESTSEPVFPTRPSAELEQTRSQSTVVTLHQGPNSPVIVLSSDDEPSDASFSGVVASPPTKQWPPP</sequence>
<gene>
    <name evidence="3" type="ORF">N657DRAFT_606994</name>
</gene>
<feature type="transmembrane region" description="Helical" evidence="2">
    <location>
        <begin position="212"/>
        <end position="234"/>
    </location>
</feature>
<dbReference type="Proteomes" id="UP001302602">
    <property type="component" value="Unassembled WGS sequence"/>
</dbReference>
<evidence type="ECO:0000256" key="2">
    <source>
        <dbReference type="SAM" id="Phobius"/>
    </source>
</evidence>